<keyword evidence="1" id="KW-1133">Transmembrane helix</keyword>
<organism evidence="4 5">
    <name type="scientific">Methylophaga muralis</name>
    <dbReference type="NCBI Taxonomy" id="291169"/>
    <lineage>
        <taxon>Bacteria</taxon>
        <taxon>Pseudomonadati</taxon>
        <taxon>Pseudomonadota</taxon>
        <taxon>Gammaproteobacteria</taxon>
        <taxon>Thiotrichales</taxon>
        <taxon>Piscirickettsiaceae</taxon>
        <taxon>Methylophaga</taxon>
    </lineage>
</organism>
<dbReference type="RefSeq" id="WP_069296788.1">
    <property type="nucleotide sequence ID" value="NZ_MCRI01000037.1"/>
</dbReference>
<proteinExistence type="predicted"/>
<keyword evidence="1" id="KW-0812">Transmembrane</keyword>
<dbReference type="Proteomes" id="UP000094379">
    <property type="component" value="Unassembled WGS sequence"/>
</dbReference>
<keyword evidence="1" id="KW-0472">Membrane</keyword>
<dbReference type="PATRIC" id="fig|291169.3.peg.2416"/>
<protein>
    <recommendedName>
        <fullName evidence="3">Ice-binding protein C-terminal domain-containing protein</fullName>
    </recommendedName>
</protein>
<feature type="chain" id="PRO_5009128650" description="Ice-binding protein C-terminal domain-containing protein" evidence="2">
    <location>
        <begin position="22"/>
        <end position="203"/>
    </location>
</feature>
<gene>
    <name evidence="4" type="ORF">A9E74_02397</name>
</gene>
<keyword evidence="2" id="KW-0732">Signal</keyword>
<evidence type="ECO:0000256" key="1">
    <source>
        <dbReference type="SAM" id="Phobius"/>
    </source>
</evidence>
<feature type="transmembrane region" description="Helical" evidence="1">
    <location>
        <begin position="175"/>
        <end position="194"/>
    </location>
</feature>
<dbReference type="NCBIfam" id="TIGR03370">
    <property type="entry name" value="VPLPA-CTERM"/>
    <property type="match status" value="1"/>
</dbReference>
<evidence type="ECO:0000313" key="5">
    <source>
        <dbReference type="Proteomes" id="UP000094379"/>
    </source>
</evidence>
<evidence type="ECO:0000259" key="3">
    <source>
        <dbReference type="Pfam" id="PF07589"/>
    </source>
</evidence>
<reference evidence="4 5" key="1">
    <citation type="submission" date="2016-07" db="EMBL/GenBank/DDBJ databases">
        <title>Draft Genome Sequence of Methylophaga muralis Bur 1.</title>
        <authorList>
            <person name="Vasilenko O.V."/>
            <person name="Doronina N.V."/>
            <person name="Shmareva M.N."/>
            <person name="Tarlachkov S.V."/>
            <person name="Mustakhimov I."/>
            <person name="Trotsenko Y.A."/>
        </authorList>
    </citation>
    <scope>NUCLEOTIDE SEQUENCE [LARGE SCALE GENOMIC DNA]</scope>
    <source>
        <strain evidence="4 5">Bur 1</strain>
    </source>
</reference>
<evidence type="ECO:0000313" key="4">
    <source>
        <dbReference type="EMBL" id="ODN65831.1"/>
    </source>
</evidence>
<dbReference type="InterPro" id="IPR013424">
    <property type="entry name" value="Ice-binding_C"/>
</dbReference>
<accession>A0A1E3GQZ5</accession>
<dbReference type="EMBL" id="MCRI01000037">
    <property type="protein sequence ID" value="ODN65831.1"/>
    <property type="molecule type" value="Genomic_DNA"/>
</dbReference>
<feature type="domain" description="Ice-binding protein C-terminal" evidence="3">
    <location>
        <begin position="174"/>
        <end position="197"/>
    </location>
</feature>
<dbReference type="STRING" id="291169.A9E74_02397"/>
<comment type="caution">
    <text evidence="4">The sequence shown here is derived from an EMBL/GenBank/DDBJ whole genome shotgun (WGS) entry which is preliminary data.</text>
</comment>
<name>A0A1E3GQZ5_9GAMM</name>
<evidence type="ECO:0000256" key="2">
    <source>
        <dbReference type="SAM" id="SignalP"/>
    </source>
</evidence>
<feature type="signal peptide" evidence="2">
    <location>
        <begin position="1"/>
        <end position="21"/>
    </location>
</feature>
<dbReference type="Pfam" id="PF07589">
    <property type="entry name" value="PEP-CTERM"/>
    <property type="match status" value="1"/>
</dbReference>
<dbReference type="AlphaFoldDB" id="A0A1E3GQZ5"/>
<dbReference type="InterPro" id="IPR022472">
    <property type="entry name" value="VPLPA-CTERM"/>
</dbReference>
<keyword evidence="5" id="KW-1185">Reference proteome</keyword>
<sequence length="203" mass="21462">MKNIIRLLALSALFFVPMSHAAFISSLHDGFEGEGQAASVLNYNSFINWDITDGTVDLISNGNIWGISCSSGSFCVDLDGSSNNAGVMTTKEGFAAGKYKVSFDLSGNQRQGPFDTVTVLFGAGSLLNAVVIDWDAGWSTYSFMVDLVDGDKLSFANAGGDNIGAILDNVSVSAVPLPAAVWLFGSGLMGFLAMRRKAKSQHI</sequence>